<dbReference type="Proteomes" id="UP000245647">
    <property type="component" value="Unassembled WGS sequence"/>
</dbReference>
<name>A0A2U2P9H0_9SPHI</name>
<proteinExistence type="predicted"/>
<feature type="region of interest" description="Disordered" evidence="1">
    <location>
        <begin position="119"/>
        <end position="144"/>
    </location>
</feature>
<protein>
    <submittedName>
        <fullName evidence="2">Uncharacterized protein</fullName>
    </submittedName>
</protein>
<organism evidence="2 3">
    <name type="scientific">Pararcticibacter amylolyticus</name>
    <dbReference type="NCBI Taxonomy" id="2173175"/>
    <lineage>
        <taxon>Bacteria</taxon>
        <taxon>Pseudomonadati</taxon>
        <taxon>Bacteroidota</taxon>
        <taxon>Sphingobacteriia</taxon>
        <taxon>Sphingobacteriales</taxon>
        <taxon>Sphingobacteriaceae</taxon>
        <taxon>Pararcticibacter</taxon>
    </lineage>
</organism>
<sequence>MVVMSCSSNLDDTFNSEVLVSSKLEKVYINTLNWGLTDDNQLSAISSNVDKLRKRSDTLGTVKGLEPFIYTFKTDTLSLYFDGEITYQVQDHFKTIHIKYIVLNKKEYRELRTKAYNNEEGYHSVPKRPTQVGLPADMPKPPSN</sequence>
<evidence type="ECO:0000256" key="1">
    <source>
        <dbReference type="SAM" id="MobiDB-lite"/>
    </source>
</evidence>
<gene>
    <name evidence="2" type="ORF">DDR33_24620</name>
</gene>
<dbReference type="AlphaFoldDB" id="A0A2U2P9H0"/>
<comment type="caution">
    <text evidence="2">The sequence shown here is derived from an EMBL/GenBank/DDBJ whole genome shotgun (WGS) entry which is preliminary data.</text>
</comment>
<reference evidence="2 3" key="1">
    <citation type="submission" date="2018-04" db="EMBL/GenBank/DDBJ databases">
        <title>Pedobacter chongqingensis sp. nov., isolated from a rottenly hemp rope.</title>
        <authorList>
            <person name="Cai Y."/>
        </authorList>
    </citation>
    <scope>NUCLEOTIDE SEQUENCE [LARGE SCALE GENOMIC DNA]</scope>
    <source>
        <strain evidence="2 3">FJ4-8</strain>
    </source>
</reference>
<keyword evidence="3" id="KW-1185">Reference proteome</keyword>
<evidence type="ECO:0000313" key="2">
    <source>
        <dbReference type="EMBL" id="PWG77985.1"/>
    </source>
</evidence>
<dbReference type="EMBL" id="QEAS01000044">
    <property type="protein sequence ID" value="PWG77985.1"/>
    <property type="molecule type" value="Genomic_DNA"/>
</dbReference>
<evidence type="ECO:0000313" key="3">
    <source>
        <dbReference type="Proteomes" id="UP000245647"/>
    </source>
</evidence>
<accession>A0A2U2P9H0</accession>